<evidence type="ECO:0000313" key="4">
    <source>
        <dbReference type="EMBL" id="KIJ45727.1"/>
    </source>
</evidence>
<dbReference type="Proteomes" id="UP000054279">
    <property type="component" value="Unassembled WGS sequence"/>
</dbReference>
<dbReference type="AlphaFoldDB" id="A0A0C9VT50"/>
<dbReference type="HOGENOM" id="CLU_154771_0_0_1"/>
<name>A0A0C9VT50_SPHS4</name>
<dbReference type="Pfam" id="PF08593">
    <property type="entry name" value="Mug135_C"/>
    <property type="match status" value="1"/>
</dbReference>
<proteinExistence type="inferred from homology"/>
<evidence type="ECO:0000256" key="1">
    <source>
        <dbReference type="ARBA" id="ARBA00005788"/>
    </source>
</evidence>
<accession>A0A0C9VT50</accession>
<sequence length="137" mass="15146">MKGSQNEMKGSQNEMKGSQDEMKGTLAEIKGQLTVVEGKVELLAKRQADSARAFAKSFNFHESHMPETVLQIVPFPDGQYPSDSGLPVLDTIASIEHLTTHERNEYLGHYYPGQIIRGSVAERKKLLLCALGCKISI</sequence>
<evidence type="ECO:0000259" key="3">
    <source>
        <dbReference type="Pfam" id="PF08593"/>
    </source>
</evidence>
<feature type="domain" description="Mug135-like C-terminal" evidence="3">
    <location>
        <begin position="58"/>
        <end position="134"/>
    </location>
</feature>
<comment type="similarity">
    <text evidence="1">Belongs to the UPF0612 family.</text>
</comment>
<dbReference type="InterPro" id="IPR013902">
    <property type="entry name" value="Mug135-like_C"/>
</dbReference>
<keyword evidence="5" id="KW-1185">Reference proteome</keyword>
<dbReference type="EMBL" id="KN837111">
    <property type="protein sequence ID" value="KIJ45727.1"/>
    <property type="molecule type" value="Genomic_DNA"/>
</dbReference>
<evidence type="ECO:0000256" key="2">
    <source>
        <dbReference type="SAM" id="MobiDB-lite"/>
    </source>
</evidence>
<organism evidence="4 5">
    <name type="scientific">Sphaerobolus stellatus (strain SS14)</name>
    <dbReference type="NCBI Taxonomy" id="990650"/>
    <lineage>
        <taxon>Eukaryota</taxon>
        <taxon>Fungi</taxon>
        <taxon>Dikarya</taxon>
        <taxon>Basidiomycota</taxon>
        <taxon>Agaricomycotina</taxon>
        <taxon>Agaricomycetes</taxon>
        <taxon>Phallomycetidae</taxon>
        <taxon>Geastrales</taxon>
        <taxon>Sphaerobolaceae</taxon>
        <taxon>Sphaerobolus</taxon>
    </lineage>
</organism>
<feature type="region of interest" description="Disordered" evidence="2">
    <location>
        <begin position="1"/>
        <end position="21"/>
    </location>
</feature>
<evidence type="ECO:0000313" key="5">
    <source>
        <dbReference type="Proteomes" id="UP000054279"/>
    </source>
</evidence>
<protein>
    <recommendedName>
        <fullName evidence="3">Mug135-like C-terminal domain-containing protein</fullName>
    </recommendedName>
</protein>
<gene>
    <name evidence="4" type="ORF">M422DRAFT_29804</name>
</gene>
<reference evidence="4 5" key="1">
    <citation type="submission" date="2014-06" db="EMBL/GenBank/DDBJ databases">
        <title>Evolutionary Origins and Diversification of the Mycorrhizal Mutualists.</title>
        <authorList>
            <consortium name="DOE Joint Genome Institute"/>
            <consortium name="Mycorrhizal Genomics Consortium"/>
            <person name="Kohler A."/>
            <person name="Kuo A."/>
            <person name="Nagy L.G."/>
            <person name="Floudas D."/>
            <person name="Copeland A."/>
            <person name="Barry K.W."/>
            <person name="Cichocki N."/>
            <person name="Veneault-Fourrey C."/>
            <person name="LaButti K."/>
            <person name="Lindquist E.A."/>
            <person name="Lipzen A."/>
            <person name="Lundell T."/>
            <person name="Morin E."/>
            <person name="Murat C."/>
            <person name="Riley R."/>
            <person name="Ohm R."/>
            <person name="Sun H."/>
            <person name="Tunlid A."/>
            <person name="Henrissat B."/>
            <person name="Grigoriev I.V."/>
            <person name="Hibbett D.S."/>
            <person name="Martin F."/>
        </authorList>
    </citation>
    <scope>NUCLEOTIDE SEQUENCE [LARGE SCALE GENOMIC DNA]</scope>
    <source>
        <strain evidence="4 5">SS14</strain>
    </source>
</reference>
<feature type="compositionally biased region" description="Polar residues" evidence="2">
    <location>
        <begin position="1"/>
        <end position="16"/>
    </location>
</feature>